<proteinExistence type="inferred from homology"/>
<dbReference type="InterPro" id="IPR017911">
    <property type="entry name" value="MacB-like_ATP-bd"/>
</dbReference>
<dbReference type="InterPro" id="IPR003439">
    <property type="entry name" value="ABC_transporter-like_ATP-bd"/>
</dbReference>
<dbReference type="AlphaFoldDB" id="A0A4P6HLX9"/>
<evidence type="ECO:0000259" key="5">
    <source>
        <dbReference type="PROSITE" id="PS50893"/>
    </source>
</evidence>
<evidence type="ECO:0000256" key="1">
    <source>
        <dbReference type="ARBA" id="ARBA00022448"/>
    </source>
</evidence>
<dbReference type="Pfam" id="PF00005">
    <property type="entry name" value="ABC_tran"/>
    <property type="match status" value="1"/>
</dbReference>
<protein>
    <submittedName>
        <fullName evidence="6">ABC transporter ATP-binding protein</fullName>
    </submittedName>
</protein>
<dbReference type="InterPro" id="IPR017871">
    <property type="entry name" value="ABC_transporter-like_CS"/>
</dbReference>
<dbReference type="GO" id="GO:0022857">
    <property type="term" value="F:transmembrane transporter activity"/>
    <property type="evidence" value="ECO:0007669"/>
    <property type="project" value="TreeGrafter"/>
</dbReference>
<dbReference type="InterPro" id="IPR015854">
    <property type="entry name" value="ABC_transpr_LolD-like"/>
</dbReference>
<keyword evidence="1" id="KW-0813">Transport</keyword>
<dbReference type="CDD" id="cd03255">
    <property type="entry name" value="ABC_MJ0796_LolCDE_FtsE"/>
    <property type="match status" value="1"/>
</dbReference>
<dbReference type="PROSITE" id="PS00211">
    <property type="entry name" value="ABC_TRANSPORTER_1"/>
    <property type="match status" value="1"/>
</dbReference>
<evidence type="ECO:0000256" key="2">
    <source>
        <dbReference type="ARBA" id="ARBA00022741"/>
    </source>
</evidence>
<dbReference type="Proteomes" id="UP000293296">
    <property type="component" value="Chromosome"/>
</dbReference>
<gene>
    <name evidence="6" type="ORF">C3Y92_13440</name>
</gene>
<reference evidence="6 7" key="1">
    <citation type="submission" date="2018-02" db="EMBL/GenBank/DDBJ databases">
        <title>Genome sequence of Desulfovibrio carbinolicus DSM 3852.</title>
        <authorList>
            <person name="Wilbanks E."/>
            <person name="Skennerton C.T."/>
            <person name="Orphan V.J."/>
        </authorList>
    </citation>
    <scope>NUCLEOTIDE SEQUENCE [LARGE SCALE GENOMIC DNA]</scope>
    <source>
        <strain evidence="6 7">DSM 3852</strain>
    </source>
</reference>
<evidence type="ECO:0000256" key="4">
    <source>
        <dbReference type="ARBA" id="ARBA00038388"/>
    </source>
</evidence>
<dbReference type="GO" id="GO:0005886">
    <property type="term" value="C:plasma membrane"/>
    <property type="evidence" value="ECO:0007669"/>
    <property type="project" value="TreeGrafter"/>
</dbReference>
<accession>A0A4P6HLX9</accession>
<feature type="domain" description="ABC transporter" evidence="5">
    <location>
        <begin position="6"/>
        <end position="227"/>
    </location>
</feature>
<dbReference type="InterPro" id="IPR003593">
    <property type="entry name" value="AAA+_ATPase"/>
</dbReference>
<dbReference type="OrthoDB" id="9809450at2"/>
<dbReference type="PANTHER" id="PTHR24220">
    <property type="entry name" value="IMPORT ATP-BINDING PROTEIN"/>
    <property type="match status" value="1"/>
</dbReference>
<sequence length="227" mass="24184">MDRPLIEISHLSKSYRRGDQVIPVLSDITFDIAAGEFLALIGPSGSGKSTLLNCIAGIDSLDAGSITVAGTDIATLSESELAVWRSRHVGFIFQFYNLIPVLTALENVELPLLLTSLSAAARRDHALAALAAVGLSDRTDHKPNQLSGGQQQRVAIARAIVTDPDIIVADEPTGDLDRVSAADVMALLKRLNADLGKTIVMVTHDHKAAEAAHLVRELDKGELRVAP</sequence>
<keyword evidence="3 6" id="KW-0067">ATP-binding</keyword>
<dbReference type="Gene3D" id="3.40.50.300">
    <property type="entry name" value="P-loop containing nucleotide triphosphate hydrolases"/>
    <property type="match status" value="1"/>
</dbReference>
<evidence type="ECO:0000256" key="3">
    <source>
        <dbReference type="ARBA" id="ARBA00022840"/>
    </source>
</evidence>
<dbReference type="SUPFAM" id="SSF52540">
    <property type="entry name" value="P-loop containing nucleoside triphosphate hydrolases"/>
    <property type="match status" value="1"/>
</dbReference>
<keyword evidence="2" id="KW-0547">Nucleotide-binding</keyword>
<dbReference type="InterPro" id="IPR027417">
    <property type="entry name" value="P-loop_NTPase"/>
</dbReference>
<dbReference type="PANTHER" id="PTHR24220:SF452">
    <property type="entry name" value="ABC TRANSPORTER ATP-BINDING PROTEIN"/>
    <property type="match status" value="1"/>
</dbReference>
<name>A0A4P6HLX9_9BACT</name>
<evidence type="ECO:0000313" key="6">
    <source>
        <dbReference type="EMBL" id="QAZ68171.1"/>
    </source>
</evidence>
<dbReference type="GO" id="GO:0016887">
    <property type="term" value="F:ATP hydrolysis activity"/>
    <property type="evidence" value="ECO:0007669"/>
    <property type="project" value="InterPro"/>
</dbReference>
<comment type="similarity">
    <text evidence="4">Belongs to the ABC transporter superfamily. Macrolide exporter (TC 3.A.1.122) family.</text>
</comment>
<dbReference type="RefSeq" id="WP_129353404.1">
    <property type="nucleotide sequence ID" value="NZ_CP026538.1"/>
</dbReference>
<evidence type="ECO:0000313" key="7">
    <source>
        <dbReference type="Proteomes" id="UP000293296"/>
    </source>
</evidence>
<dbReference type="GO" id="GO:0098796">
    <property type="term" value="C:membrane protein complex"/>
    <property type="evidence" value="ECO:0007669"/>
    <property type="project" value="UniProtKB-ARBA"/>
</dbReference>
<organism evidence="6 7">
    <name type="scientific">Solidesulfovibrio carbinolicus</name>
    <dbReference type="NCBI Taxonomy" id="296842"/>
    <lineage>
        <taxon>Bacteria</taxon>
        <taxon>Pseudomonadati</taxon>
        <taxon>Thermodesulfobacteriota</taxon>
        <taxon>Desulfovibrionia</taxon>
        <taxon>Desulfovibrionales</taxon>
        <taxon>Desulfovibrionaceae</taxon>
        <taxon>Solidesulfovibrio</taxon>
    </lineage>
</organism>
<dbReference type="GO" id="GO:0005524">
    <property type="term" value="F:ATP binding"/>
    <property type="evidence" value="ECO:0007669"/>
    <property type="project" value="UniProtKB-KW"/>
</dbReference>
<dbReference type="PROSITE" id="PS50893">
    <property type="entry name" value="ABC_TRANSPORTER_2"/>
    <property type="match status" value="1"/>
</dbReference>
<dbReference type="EMBL" id="CP026538">
    <property type="protein sequence ID" value="QAZ68171.1"/>
    <property type="molecule type" value="Genomic_DNA"/>
</dbReference>
<keyword evidence="7" id="KW-1185">Reference proteome</keyword>
<dbReference type="KEGG" id="dcb:C3Y92_13440"/>
<dbReference type="FunFam" id="3.40.50.300:FF:000032">
    <property type="entry name" value="Export ABC transporter ATP-binding protein"/>
    <property type="match status" value="1"/>
</dbReference>
<dbReference type="SMART" id="SM00382">
    <property type="entry name" value="AAA"/>
    <property type="match status" value="1"/>
</dbReference>